<dbReference type="GO" id="GO:0006508">
    <property type="term" value="P:proteolysis"/>
    <property type="evidence" value="ECO:0007669"/>
    <property type="project" value="UniProtKB-KW"/>
</dbReference>
<keyword evidence="5" id="KW-0482">Metalloprotease</keyword>
<dbReference type="WBParaSite" id="TMUE_3000012578.1">
    <property type="protein sequence ID" value="TMUE_3000012578.1"/>
    <property type="gene ID" value="WBGene00293189"/>
</dbReference>
<dbReference type="SUPFAM" id="SSF55486">
    <property type="entry name" value="Metalloproteases ('zincins'), catalytic domain"/>
    <property type="match status" value="1"/>
</dbReference>
<reference evidence="12" key="1">
    <citation type="submission" date="2019-12" db="UniProtKB">
        <authorList>
            <consortium name="WormBaseParasite"/>
        </authorList>
    </citation>
    <scope>IDENTIFICATION</scope>
</reference>
<dbReference type="InterPro" id="IPR036383">
    <property type="entry name" value="TSP1_rpt_sf"/>
</dbReference>
<evidence type="ECO:0000259" key="10">
    <source>
        <dbReference type="PROSITE" id="PS50215"/>
    </source>
</evidence>
<evidence type="ECO:0000256" key="2">
    <source>
        <dbReference type="ARBA" id="ARBA00022723"/>
    </source>
</evidence>
<evidence type="ECO:0000313" key="11">
    <source>
        <dbReference type="Proteomes" id="UP000046395"/>
    </source>
</evidence>
<keyword evidence="3" id="KW-0378">Hydrolase</keyword>
<feature type="signal peptide" evidence="9">
    <location>
        <begin position="1"/>
        <end position="30"/>
    </location>
</feature>
<evidence type="ECO:0000256" key="9">
    <source>
        <dbReference type="SAM" id="SignalP"/>
    </source>
</evidence>
<evidence type="ECO:0000256" key="8">
    <source>
        <dbReference type="PROSITE-ProRule" id="PRU00276"/>
    </source>
</evidence>
<sequence>MLDKAGHRTSMQADRPLLLLLFLTTFACEGTHPFIRIFRQADHGHMFNFNASSEAFDFVHLVVTHGRHQWIKAWMEHQGKTYHFMLSRVTDLFHRNFYEASKEHLPEWPVFYNDFRSCMYVGHAMHDQYVRIALAGCNASKYGLLAMPDGSIGFIEPMLPRARAKLRRFASRVDDIHTLRKRDVGTAYQWRGYKCLHNFATPQRRDSRPNRLQAGPMKPEGFVSPIKGILTIQTALFVDGKIWRRFAKVYGEQSADKELLSFILATIHNVNALFRHPTIVPKVRIQIKKYEVLKRTPPELADHMHGYGEAELLLKAFCNYQERLNAPFDNDPRRWDHAILFTGHDIHSNGMKAVAGFAPVGGMCNPLKSCTINEGVDFGCVFVIAHEMGHSLGMTHDGDNGCNSQCCIMSPFVGDGKTSWSSCSVSEMNSFLRQLGNERSSKRCLVEDDADEYTVKRLDTTADQLPGQMYTVDQQCKLVHGKEWSHMLQSGQSPGDVCKMVWCSAGEGVIRNSHPALEGTYCGHMKWCLEGKCQMWRGHSMPVPVNGRWAEWKEQTDDQCSACKIERQLRVRISQRLCVNPPANNGGKECVGSEYRATVCSDAVCSGPSPNEYATAKCAKWQVTFPTILSGVGLQHNEQSCKIWCHVRSSDYAHAVGNFPDGTPCNGGGHCVRGRCMRFQCSNKRSLVASIDDCPQFLSTVRPAQPSTVRKGKVHTTKLRTTRRPSISAGNWTDWTAWGRCSRSAKEPVPSMTKIHERSPGYTPNAIRQKSQLIFTRCTCMCPATISKYDAKFLSEKMNELYQTQTECISKYVNEKIFQRHRSASKTAVYSCFIRCYLAVGLIIFASFPFAIWMQVEDDGIFLSTENEGRRCAQYGRSNDQ</sequence>
<keyword evidence="9" id="KW-0732">Signal</keyword>
<dbReference type="STRING" id="70415.A0A5S6QZK3"/>
<dbReference type="InterPro" id="IPR041645">
    <property type="entry name" value="ADAMTS_CR_2"/>
</dbReference>
<dbReference type="PROSITE" id="PS51257">
    <property type="entry name" value="PROKAR_LIPOPROTEIN"/>
    <property type="match status" value="1"/>
</dbReference>
<dbReference type="Proteomes" id="UP000046395">
    <property type="component" value="Unassembled WGS sequence"/>
</dbReference>
<evidence type="ECO:0000256" key="6">
    <source>
        <dbReference type="ARBA" id="ARBA00023157"/>
    </source>
</evidence>
<dbReference type="AlphaFoldDB" id="A0A5S6QZK3"/>
<feature type="domain" description="Peptidase M12B" evidence="10">
    <location>
        <begin position="230"/>
        <end position="434"/>
    </location>
</feature>
<feature type="binding site" evidence="8">
    <location>
        <position position="396"/>
    </location>
    <ligand>
        <name>Zn(2+)</name>
        <dbReference type="ChEBI" id="CHEBI:29105"/>
        <note>catalytic</note>
    </ligand>
</feature>
<dbReference type="GO" id="GO:0030198">
    <property type="term" value="P:extracellular matrix organization"/>
    <property type="evidence" value="ECO:0007669"/>
    <property type="project" value="TreeGrafter"/>
</dbReference>
<keyword evidence="6" id="KW-1015">Disulfide bond</keyword>
<protein>
    <submittedName>
        <fullName evidence="12">Peptidase M12B domain-containing protein</fullName>
    </submittedName>
</protein>
<dbReference type="InterPro" id="IPR024079">
    <property type="entry name" value="MetalloPept_cat_dom_sf"/>
</dbReference>
<keyword evidence="4 8" id="KW-0862">Zinc</keyword>
<dbReference type="GO" id="GO:0046872">
    <property type="term" value="F:metal ion binding"/>
    <property type="evidence" value="ECO:0007669"/>
    <property type="project" value="UniProtKB-KW"/>
</dbReference>
<keyword evidence="11" id="KW-1185">Reference proteome</keyword>
<feature type="binding site" evidence="8">
    <location>
        <position position="390"/>
    </location>
    <ligand>
        <name>Zn(2+)</name>
        <dbReference type="ChEBI" id="CHEBI:29105"/>
        <note>catalytic</note>
    </ligand>
</feature>
<organism evidence="11 12">
    <name type="scientific">Trichuris muris</name>
    <name type="common">Mouse whipworm</name>
    <dbReference type="NCBI Taxonomy" id="70415"/>
    <lineage>
        <taxon>Eukaryota</taxon>
        <taxon>Metazoa</taxon>
        <taxon>Ecdysozoa</taxon>
        <taxon>Nematoda</taxon>
        <taxon>Enoplea</taxon>
        <taxon>Dorylaimia</taxon>
        <taxon>Trichinellida</taxon>
        <taxon>Trichuridae</taxon>
        <taxon>Trichuris</taxon>
    </lineage>
</organism>
<evidence type="ECO:0000313" key="12">
    <source>
        <dbReference type="WBParaSite" id="TMUE_3000012578.1"/>
    </source>
</evidence>
<dbReference type="Pfam" id="PF17771">
    <property type="entry name" value="ADAMTS_CR_2"/>
    <property type="match status" value="1"/>
</dbReference>
<dbReference type="GO" id="GO:0004222">
    <property type="term" value="F:metalloendopeptidase activity"/>
    <property type="evidence" value="ECO:0007669"/>
    <property type="project" value="InterPro"/>
</dbReference>
<dbReference type="Gene3D" id="3.40.1620.60">
    <property type="match status" value="1"/>
</dbReference>
<feature type="active site" evidence="8">
    <location>
        <position position="387"/>
    </location>
</feature>
<dbReference type="Gene3D" id="2.20.100.10">
    <property type="entry name" value="Thrombospondin type-1 (TSP1) repeat"/>
    <property type="match status" value="1"/>
</dbReference>
<dbReference type="InterPro" id="IPR050439">
    <property type="entry name" value="ADAMTS_ADAMTS-like"/>
</dbReference>
<dbReference type="Gene3D" id="3.40.390.10">
    <property type="entry name" value="Collagenase (Catalytic Domain)"/>
    <property type="match status" value="1"/>
</dbReference>
<evidence type="ECO:0000256" key="4">
    <source>
        <dbReference type="ARBA" id="ARBA00022833"/>
    </source>
</evidence>
<feature type="binding site" evidence="8">
    <location>
        <position position="386"/>
    </location>
    <ligand>
        <name>Zn(2+)</name>
        <dbReference type="ChEBI" id="CHEBI:29105"/>
        <note>catalytic</note>
    </ligand>
</feature>
<evidence type="ECO:0000256" key="3">
    <source>
        <dbReference type="ARBA" id="ARBA00022801"/>
    </source>
</evidence>
<dbReference type="InterPro" id="IPR057401">
    <property type="entry name" value="Adt-1/2-like_dom"/>
</dbReference>
<proteinExistence type="predicted"/>
<keyword evidence="1" id="KW-0645">Protease</keyword>
<accession>A0A5S6QZK3</accession>
<comment type="caution">
    <text evidence="8">Lacks conserved residue(s) required for the propagation of feature annotation.</text>
</comment>
<evidence type="ECO:0000256" key="5">
    <source>
        <dbReference type="ARBA" id="ARBA00023049"/>
    </source>
</evidence>
<evidence type="ECO:0000256" key="7">
    <source>
        <dbReference type="ARBA" id="ARBA00023180"/>
    </source>
</evidence>
<feature type="chain" id="PRO_5024278402" evidence="9">
    <location>
        <begin position="31"/>
        <end position="881"/>
    </location>
</feature>
<name>A0A5S6QZK3_TRIMR</name>
<dbReference type="InterPro" id="IPR001590">
    <property type="entry name" value="Peptidase_M12B"/>
</dbReference>
<evidence type="ECO:0000256" key="1">
    <source>
        <dbReference type="ARBA" id="ARBA00022670"/>
    </source>
</evidence>
<dbReference type="PANTHER" id="PTHR13723">
    <property type="entry name" value="ADAMTS A DISINTEGRIN AND METALLOPROTEASE WITH THROMBOSPONDIN MOTIFS PROTEASE"/>
    <property type="match status" value="1"/>
</dbReference>
<dbReference type="GO" id="GO:0031012">
    <property type="term" value="C:extracellular matrix"/>
    <property type="evidence" value="ECO:0007669"/>
    <property type="project" value="TreeGrafter"/>
</dbReference>
<dbReference type="Pfam" id="PF01421">
    <property type="entry name" value="Reprolysin"/>
    <property type="match status" value="1"/>
</dbReference>
<dbReference type="PANTHER" id="PTHR13723:SF291">
    <property type="entry name" value="PEPTIDASE M12B DOMAIN-CONTAINING PROTEIN"/>
    <property type="match status" value="1"/>
</dbReference>
<keyword evidence="7" id="KW-0325">Glycoprotein</keyword>
<dbReference type="PROSITE" id="PS50215">
    <property type="entry name" value="ADAM_MEPRO"/>
    <property type="match status" value="1"/>
</dbReference>
<keyword evidence="2 8" id="KW-0479">Metal-binding</keyword>
<dbReference type="Pfam" id="PF25379">
    <property type="entry name" value="Adt-1"/>
    <property type="match status" value="1"/>
</dbReference>